<dbReference type="PANTHER" id="PTHR32071">
    <property type="entry name" value="TRANSCRIPTIONAL REGULATORY PROTEIN"/>
    <property type="match status" value="1"/>
</dbReference>
<dbReference type="SUPFAM" id="SSF46689">
    <property type="entry name" value="Homeodomain-like"/>
    <property type="match status" value="1"/>
</dbReference>
<evidence type="ECO:0000256" key="10">
    <source>
        <dbReference type="ARBA" id="ARBA00023163"/>
    </source>
</evidence>
<dbReference type="GO" id="GO:0006355">
    <property type="term" value="P:regulation of DNA-templated transcription"/>
    <property type="evidence" value="ECO:0007669"/>
    <property type="project" value="InterPro"/>
</dbReference>
<evidence type="ECO:0000256" key="8">
    <source>
        <dbReference type="ARBA" id="ARBA00023125"/>
    </source>
</evidence>
<protein>
    <submittedName>
        <fullName evidence="14">Sigma-54-dependent Fis family transcriptional regulator</fullName>
    </submittedName>
</protein>
<dbReference type="FunFam" id="1.10.8.60:FF:000014">
    <property type="entry name" value="DNA-binding transcriptional regulator NtrC"/>
    <property type="match status" value="1"/>
</dbReference>
<dbReference type="PROSITE" id="PS50110">
    <property type="entry name" value="RESPONSE_REGULATORY"/>
    <property type="match status" value="1"/>
</dbReference>
<proteinExistence type="predicted"/>
<evidence type="ECO:0000313" key="14">
    <source>
        <dbReference type="EMBL" id="RFM23257.1"/>
    </source>
</evidence>
<comment type="caution">
    <text evidence="14">The sequence shown here is derived from an EMBL/GenBank/DDBJ whole genome shotgun (WGS) entry which is preliminary data.</text>
</comment>
<dbReference type="FunFam" id="3.40.50.2300:FF:000018">
    <property type="entry name" value="DNA-binding transcriptional regulator NtrC"/>
    <property type="match status" value="1"/>
</dbReference>
<dbReference type="InterPro" id="IPR009057">
    <property type="entry name" value="Homeodomain-like_sf"/>
</dbReference>
<evidence type="ECO:0000256" key="4">
    <source>
        <dbReference type="ARBA" id="ARBA00022741"/>
    </source>
</evidence>
<dbReference type="AlphaFoldDB" id="A0A395LXE9"/>
<dbReference type="CDD" id="cd00009">
    <property type="entry name" value="AAA"/>
    <property type="match status" value="1"/>
</dbReference>
<keyword evidence="2" id="KW-0963">Cytoplasm</keyword>
<dbReference type="PROSITE" id="PS00676">
    <property type="entry name" value="SIGMA54_INTERACT_2"/>
    <property type="match status" value="1"/>
</dbReference>
<evidence type="ECO:0000256" key="1">
    <source>
        <dbReference type="ARBA" id="ARBA00004496"/>
    </source>
</evidence>
<dbReference type="SMART" id="SM00382">
    <property type="entry name" value="AAA"/>
    <property type="match status" value="1"/>
</dbReference>
<dbReference type="InterPro" id="IPR001789">
    <property type="entry name" value="Sig_transdc_resp-reg_receiver"/>
</dbReference>
<dbReference type="Pfam" id="PF02954">
    <property type="entry name" value="HTH_8"/>
    <property type="match status" value="1"/>
</dbReference>
<evidence type="ECO:0000256" key="3">
    <source>
        <dbReference type="ARBA" id="ARBA00022553"/>
    </source>
</evidence>
<dbReference type="InterPro" id="IPR002078">
    <property type="entry name" value="Sigma_54_int"/>
</dbReference>
<dbReference type="PROSITE" id="PS50045">
    <property type="entry name" value="SIGMA54_INTERACT_4"/>
    <property type="match status" value="1"/>
</dbReference>
<evidence type="ECO:0000313" key="15">
    <source>
        <dbReference type="Proteomes" id="UP000266389"/>
    </source>
</evidence>
<evidence type="ECO:0000259" key="12">
    <source>
        <dbReference type="PROSITE" id="PS50045"/>
    </source>
</evidence>
<dbReference type="Proteomes" id="UP000266389">
    <property type="component" value="Unassembled WGS sequence"/>
</dbReference>
<evidence type="ECO:0000256" key="5">
    <source>
        <dbReference type="ARBA" id="ARBA00022840"/>
    </source>
</evidence>
<dbReference type="InterPro" id="IPR027417">
    <property type="entry name" value="P-loop_NTPase"/>
</dbReference>
<dbReference type="InterPro" id="IPR058031">
    <property type="entry name" value="AAA_lid_NorR"/>
</dbReference>
<gene>
    <name evidence="14" type="ORF">D0433_12345</name>
</gene>
<dbReference type="PANTHER" id="PTHR32071:SF113">
    <property type="entry name" value="ALGINATE BIOSYNTHESIS TRANSCRIPTIONAL REGULATORY PROTEIN ALGB"/>
    <property type="match status" value="1"/>
</dbReference>
<keyword evidence="4" id="KW-0547">Nucleotide-binding</keyword>
<dbReference type="PROSITE" id="PS00675">
    <property type="entry name" value="SIGMA54_INTERACT_1"/>
    <property type="match status" value="1"/>
</dbReference>
<evidence type="ECO:0000256" key="6">
    <source>
        <dbReference type="ARBA" id="ARBA00023012"/>
    </source>
</evidence>
<dbReference type="InterPro" id="IPR011006">
    <property type="entry name" value="CheY-like_superfamily"/>
</dbReference>
<dbReference type="InterPro" id="IPR002197">
    <property type="entry name" value="HTH_Fis"/>
</dbReference>
<dbReference type="Gene3D" id="3.40.50.2300">
    <property type="match status" value="1"/>
</dbReference>
<dbReference type="Pfam" id="PF25601">
    <property type="entry name" value="AAA_lid_14"/>
    <property type="match status" value="1"/>
</dbReference>
<dbReference type="InterPro" id="IPR003593">
    <property type="entry name" value="AAA+_ATPase"/>
</dbReference>
<keyword evidence="6" id="KW-0902">Two-component regulatory system</keyword>
<dbReference type="SUPFAM" id="SSF52540">
    <property type="entry name" value="P-loop containing nucleoside triphosphate hydrolases"/>
    <property type="match status" value="1"/>
</dbReference>
<dbReference type="EMBL" id="PHFL01000068">
    <property type="protein sequence ID" value="RFM23257.1"/>
    <property type="molecule type" value="Genomic_DNA"/>
</dbReference>
<feature type="modified residue" description="4-aspartylphosphate" evidence="11">
    <location>
        <position position="53"/>
    </location>
</feature>
<dbReference type="GO" id="GO:0000160">
    <property type="term" value="P:phosphorelay signal transduction system"/>
    <property type="evidence" value="ECO:0007669"/>
    <property type="project" value="UniProtKB-KW"/>
</dbReference>
<dbReference type="Pfam" id="PF00158">
    <property type="entry name" value="Sigma54_activat"/>
    <property type="match status" value="1"/>
</dbReference>
<evidence type="ECO:0000256" key="11">
    <source>
        <dbReference type="PROSITE-ProRule" id="PRU00169"/>
    </source>
</evidence>
<dbReference type="Gene3D" id="1.10.8.60">
    <property type="match status" value="1"/>
</dbReference>
<comment type="subcellular location">
    <subcellularLocation>
        <location evidence="1">Cytoplasm</location>
    </subcellularLocation>
</comment>
<dbReference type="PRINTS" id="PR01590">
    <property type="entry name" value="HTHFIS"/>
</dbReference>
<dbReference type="GO" id="GO:0005524">
    <property type="term" value="F:ATP binding"/>
    <property type="evidence" value="ECO:0007669"/>
    <property type="project" value="UniProtKB-KW"/>
</dbReference>
<keyword evidence="8" id="KW-0238">DNA-binding</keyword>
<name>A0A395LXE9_9BACT</name>
<dbReference type="Pfam" id="PF00072">
    <property type="entry name" value="Response_reg"/>
    <property type="match status" value="1"/>
</dbReference>
<dbReference type="Gene3D" id="1.10.10.60">
    <property type="entry name" value="Homeodomain-like"/>
    <property type="match status" value="1"/>
</dbReference>
<organism evidence="14 15">
    <name type="scientific">Candidatus Thermochlorobacter aerophilus</name>
    <dbReference type="NCBI Taxonomy" id="1868324"/>
    <lineage>
        <taxon>Bacteria</taxon>
        <taxon>Pseudomonadati</taxon>
        <taxon>Chlorobiota</taxon>
        <taxon>Chlorobiia</taxon>
        <taxon>Chlorobiales</taxon>
        <taxon>Candidatus Thermochlorobacteriaceae</taxon>
        <taxon>Candidatus Thermochlorobacter</taxon>
    </lineage>
</organism>
<feature type="domain" description="Sigma-54 factor interaction" evidence="12">
    <location>
        <begin position="143"/>
        <end position="372"/>
    </location>
</feature>
<keyword evidence="5" id="KW-0067">ATP-binding</keyword>
<dbReference type="Gene3D" id="3.40.50.300">
    <property type="entry name" value="P-loop containing nucleotide triphosphate hydrolases"/>
    <property type="match status" value="1"/>
</dbReference>
<dbReference type="InterPro" id="IPR025662">
    <property type="entry name" value="Sigma_54_int_dom_ATP-bd_1"/>
</dbReference>
<keyword evidence="10" id="KW-0804">Transcription</keyword>
<evidence type="ECO:0000256" key="7">
    <source>
        <dbReference type="ARBA" id="ARBA00023015"/>
    </source>
</evidence>
<dbReference type="GO" id="GO:0005737">
    <property type="term" value="C:cytoplasm"/>
    <property type="evidence" value="ECO:0007669"/>
    <property type="project" value="UniProtKB-SubCell"/>
</dbReference>
<keyword evidence="9" id="KW-0010">Activator</keyword>
<accession>A0A395LXE9</accession>
<dbReference type="GO" id="GO:0043565">
    <property type="term" value="F:sequence-specific DNA binding"/>
    <property type="evidence" value="ECO:0007669"/>
    <property type="project" value="InterPro"/>
</dbReference>
<dbReference type="SUPFAM" id="SSF52172">
    <property type="entry name" value="CheY-like"/>
    <property type="match status" value="1"/>
</dbReference>
<evidence type="ECO:0000256" key="2">
    <source>
        <dbReference type="ARBA" id="ARBA00022490"/>
    </source>
</evidence>
<reference evidence="14 15" key="1">
    <citation type="journal article" date="2011" name="ISME J.">
        <title>Community ecology of hot spring cyanobacterial mats: predominant populations and their functional potential.</title>
        <authorList>
            <person name="Klatt C.G."/>
            <person name="Wood J.M."/>
            <person name="Rusch D.B."/>
            <person name="Bateson M.M."/>
            <person name="Hamamura N."/>
            <person name="Heidelberg J.F."/>
            <person name="Grossman A.R."/>
            <person name="Bhaya D."/>
            <person name="Cohan F.M."/>
            <person name="Kuhl M."/>
            <person name="Bryant D.A."/>
            <person name="Ward D.M."/>
        </authorList>
    </citation>
    <scope>NUCLEOTIDE SEQUENCE [LARGE SCALE GENOMIC DNA]</scope>
    <source>
        <strain evidence="14">OS</strain>
    </source>
</reference>
<evidence type="ECO:0000259" key="13">
    <source>
        <dbReference type="PROSITE" id="PS50110"/>
    </source>
</evidence>
<evidence type="ECO:0000256" key="9">
    <source>
        <dbReference type="ARBA" id="ARBA00023159"/>
    </source>
</evidence>
<keyword evidence="3 11" id="KW-0597">Phosphoprotein</keyword>
<dbReference type="SMART" id="SM00448">
    <property type="entry name" value="REC"/>
    <property type="match status" value="1"/>
</dbReference>
<dbReference type="InterPro" id="IPR025943">
    <property type="entry name" value="Sigma_54_int_dom_ATP-bd_2"/>
</dbReference>
<dbReference type="FunFam" id="3.40.50.300:FF:000006">
    <property type="entry name" value="DNA-binding transcriptional regulator NtrC"/>
    <property type="match status" value="1"/>
</dbReference>
<keyword evidence="7" id="KW-0805">Transcription regulation</keyword>
<sequence length="452" mass="50681">MVKILIVDDEKNTRDALRDGLQKPDERKIYTAENAREALRILAEEELDLVITDLKIPDSDGVKLLKDVKKHDPNIVVIVMTAYGTVDTAVAAIKLGAYDYIQKPFRMGDIRRLVSRALETRLLLMENAKLRQQLGAKCAPKNIIGFSPLFRDIMSTVEKVAPSRATVLLLGESGTGKEVIARALHEMSGRRDKPFVKVNCGALPDSLLESELFGYEKGAFTNAIRQKKGRFELAHGGTIFLDEIADMPTPLQVKLLRILQDGEFERLGGEETIKVDVRVIAATNKDIDKEIEQGRFREDLYYRLNVIKIKLPPLRQRQDDIIPLAQHFLEKYALLNAKSIKGISPEAARLLEGYHWRGNVRELENVIERAVVLCSGDTIQKEHLPDYITGQDSTKVVSFRIGTTLEEIEEVMIARTLEATGGSKEEAARLLGIGVATLYRKLKDHSESATQD</sequence>
<feature type="domain" description="Response regulatory" evidence="13">
    <location>
        <begin position="3"/>
        <end position="118"/>
    </location>
</feature>